<proteinExistence type="predicted"/>
<evidence type="ECO:0000256" key="2">
    <source>
        <dbReference type="SAM" id="SignalP"/>
    </source>
</evidence>
<feature type="signal peptide" evidence="2">
    <location>
        <begin position="1"/>
        <end position="21"/>
    </location>
</feature>
<accession>A0A177BTV7</accession>
<dbReference type="GeneID" id="28766992"/>
<evidence type="ECO:0000313" key="3">
    <source>
        <dbReference type="EMBL" id="OAF98843.1"/>
    </source>
</evidence>
<feature type="chain" id="PRO_5008057401" evidence="2">
    <location>
        <begin position="22"/>
        <end position="94"/>
    </location>
</feature>
<feature type="region of interest" description="Disordered" evidence="1">
    <location>
        <begin position="51"/>
        <end position="71"/>
    </location>
</feature>
<evidence type="ECO:0000313" key="4">
    <source>
        <dbReference type="Proteomes" id="UP000077069"/>
    </source>
</evidence>
<dbReference type="InParanoid" id="A0A177BTV7"/>
<protein>
    <submittedName>
        <fullName evidence="3">Uncharacterized protein</fullName>
    </submittedName>
</protein>
<dbReference type="EMBL" id="KV441564">
    <property type="protein sequence ID" value="OAF98843.1"/>
    <property type="molecule type" value="Genomic_DNA"/>
</dbReference>
<dbReference type="RefSeq" id="XP_018029209.1">
    <property type="nucleotide sequence ID" value="XM_018183506.1"/>
</dbReference>
<sequence length="94" mass="9287">MFRSIILTLGLVAVLVAGHEGHDDGHSAVVYTTVMVMDGMTTTMEMTATASEHSSATAAAGSSTSASGLAHPTSVPTQIGVAGIFVAALAGIGL</sequence>
<name>A0A177BTV7_9PLEO</name>
<feature type="compositionally biased region" description="Low complexity" evidence="1">
    <location>
        <begin position="51"/>
        <end position="67"/>
    </location>
</feature>
<gene>
    <name evidence="3" type="ORF">CC84DRAFT_1223580</name>
</gene>
<dbReference type="AlphaFoldDB" id="A0A177BTV7"/>
<reference evidence="3 4" key="1">
    <citation type="submission" date="2016-05" db="EMBL/GenBank/DDBJ databases">
        <title>Comparative analysis of secretome profiles of manganese(II)-oxidizing ascomycete fungi.</title>
        <authorList>
            <consortium name="DOE Joint Genome Institute"/>
            <person name="Zeiner C.A."/>
            <person name="Purvine S.O."/>
            <person name="Zink E.M."/>
            <person name="Wu S."/>
            <person name="Pasa-Tolic L."/>
            <person name="Chaput D.L."/>
            <person name="Haridas S."/>
            <person name="Grigoriev I.V."/>
            <person name="Santelli C.M."/>
            <person name="Hansel C.M."/>
        </authorList>
    </citation>
    <scope>NUCLEOTIDE SEQUENCE [LARGE SCALE GENOMIC DNA]</scope>
    <source>
        <strain evidence="3 4">AP3s5-JAC2a</strain>
    </source>
</reference>
<keyword evidence="2" id="KW-0732">Signal</keyword>
<evidence type="ECO:0000256" key="1">
    <source>
        <dbReference type="SAM" id="MobiDB-lite"/>
    </source>
</evidence>
<keyword evidence="4" id="KW-1185">Reference proteome</keyword>
<organism evidence="3 4">
    <name type="scientific">Paraphaeosphaeria sporulosa</name>
    <dbReference type="NCBI Taxonomy" id="1460663"/>
    <lineage>
        <taxon>Eukaryota</taxon>
        <taxon>Fungi</taxon>
        <taxon>Dikarya</taxon>
        <taxon>Ascomycota</taxon>
        <taxon>Pezizomycotina</taxon>
        <taxon>Dothideomycetes</taxon>
        <taxon>Pleosporomycetidae</taxon>
        <taxon>Pleosporales</taxon>
        <taxon>Massarineae</taxon>
        <taxon>Didymosphaeriaceae</taxon>
        <taxon>Paraphaeosphaeria</taxon>
    </lineage>
</organism>
<dbReference type="Proteomes" id="UP000077069">
    <property type="component" value="Unassembled WGS sequence"/>
</dbReference>